<evidence type="ECO:0000256" key="4">
    <source>
        <dbReference type="ARBA" id="ARBA00022989"/>
    </source>
</evidence>
<feature type="transmembrane region" description="Helical" evidence="6">
    <location>
        <begin position="429"/>
        <end position="451"/>
    </location>
</feature>
<sequence>MKSILGTMLILLASLWLPDTSAQPVAIDGPKVILSKVAAEFRISYLGPTPAIIMLNGEVIGTSDSNEFVISDVLAGDAAILIEVQRDGETLLRHEVPVIPGWVSLMPPVIAISLAFLLRAVVPALFMGLLAGAWAVNGLTFSGAVTGIFDTMTIYILNAMIDPGHGAIILFSLLIGGMVGIISKNGGMLGIVNAVIPFASTPRRGQAIIAALGLSIFFDDYANTMIVGNATRPVSDHLKISREKLAYLVDSTAAPVATVAIITTWIGFQVGLIEDATSGIKELTAPAYALFLNSIAYSFYPFLAICLVFLVVFSGRDFGPMYHAETRARTKGEVLRQREGSLINRNMAEFEEKPGLPCRAINGVLPILALVAGVIGGMIISGEGDSLQDIVGSADAYVVLIWASLLSCLVAIGLTLGQRLLNLEEIVEAWTAGAKFMISGMILLVMAWAIADVTQFLQTAPYLISILGDSVSPYVLPALVFFLAAGSAFASGSSWGVMAILMPLVIPLCWAILQLNGIADAAHMHILYSCIACVLTGAVWADHCSPISDTTVLTCLATGCDLMDHVTTQIPYALLGGITALVICVIPVSYGLPWWLMLTIGILVLITLHRFLGRPVDSE</sequence>
<dbReference type="GO" id="GO:0005886">
    <property type="term" value="C:plasma membrane"/>
    <property type="evidence" value="ECO:0007669"/>
    <property type="project" value="UniProtKB-SubCell"/>
</dbReference>
<gene>
    <name evidence="8" type="ORF">METZ01_LOCUS148855</name>
</gene>
<feature type="transmembrane region" description="Helical" evidence="6">
    <location>
        <begin position="288"/>
        <end position="313"/>
    </location>
</feature>
<feature type="transmembrane region" description="Helical" evidence="6">
    <location>
        <begin position="570"/>
        <end position="588"/>
    </location>
</feature>
<organism evidence="8">
    <name type="scientific">marine metagenome</name>
    <dbReference type="NCBI Taxonomy" id="408172"/>
    <lineage>
        <taxon>unclassified sequences</taxon>
        <taxon>metagenomes</taxon>
        <taxon>ecological metagenomes</taxon>
    </lineage>
</organism>
<evidence type="ECO:0000256" key="6">
    <source>
        <dbReference type="SAM" id="Phobius"/>
    </source>
</evidence>
<evidence type="ECO:0000256" key="5">
    <source>
        <dbReference type="ARBA" id="ARBA00023136"/>
    </source>
</evidence>
<reference evidence="8" key="1">
    <citation type="submission" date="2018-05" db="EMBL/GenBank/DDBJ databases">
        <authorList>
            <person name="Lanie J.A."/>
            <person name="Ng W.-L."/>
            <person name="Kazmierczak K.M."/>
            <person name="Andrzejewski T.M."/>
            <person name="Davidsen T.M."/>
            <person name="Wayne K.J."/>
            <person name="Tettelin H."/>
            <person name="Glass J.I."/>
            <person name="Rusch D."/>
            <person name="Podicherti R."/>
            <person name="Tsui H.-C.T."/>
            <person name="Winkler M.E."/>
        </authorList>
    </citation>
    <scope>NUCLEOTIDE SEQUENCE</scope>
</reference>
<keyword evidence="4 6" id="KW-1133">Transmembrane helix</keyword>
<dbReference type="Pfam" id="PF03553">
    <property type="entry name" value="Na_H_antiporter"/>
    <property type="match status" value="1"/>
</dbReference>
<dbReference type="PANTHER" id="PTHR43478">
    <property type="entry name" value="NA+/H+ ANTIPORTER-RELATED"/>
    <property type="match status" value="1"/>
</dbReference>
<dbReference type="PANTHER" id="PTHR43478:SF1">
    <property type="entry name" value="NA+_H+ ANTIPORTER NHAC-LIKE C-TERMINAL DOMAIN-CONTAINING PROTEIN"/>
    <property type="match status" value="1"/>
</dbReference>
<evidence type="ECO:0000256" key="1">
    <source>
        <dbReference type="ARBA" id="ARBA00004651"/>
    </source>
</evidence>
<name>A0A382A436_9ZZZZ</name>
<dbReference type="InterPro" id="IPR018461">
    <property type="entry name" value="Na/H_Antiport_NhaC-like_C"/>
</dbReference>
<feature type="transmembrane region" description="Helical" evidence="6">
    <location>
        <begin position="134"/>
        <end position="157"/>
    </location>
</feature>
<keyword evidence="2" id="KW-1003">Cell membrane</keyword>
<protein>
    <recommendedName>
        <fullName evidence="7">Na+/H+ antiporter NhaC-like C-terminal domain-containing protein</fullName>
    </recommendedName>
</protein>
<keyword evidence="3 6" id="KW-0812">Transmembrane</keyword>
<evidence type="ECO:0000259" key="7">
    <source>
        <dbReference type="Pfam" id="PF03553"/>
    </source>
</evidence>
<feature type="transmembrane region" description="Helical" evidence="6">
    <location>
        <begin position="396"/>
        <end position="417"/>
    </location>
</feature>
<comment type="subcellular location">
    <subcellularLocation>
        <location evidence="1">Cell membrane</location>
        <topology evidence="1">Multi-pass membrane protein</topology>
    </subcellularLocation>
</comment>
<feature type="transmembrane region" description="Helical" evidence="6">
    <location>
        <begin position="497"/>
        <end position="515"/>
    </location>
</feature>
<accession>A0A382A436</accession>
<evidence type="ECO:0000256" key="2">
    <source>
        <dbReference type="ARBA" id="ARBA00022475"/>
    </source>
</evidence>
<feature type="transmembrane region" description="Helical" evidence="6">
    <location>
        <begin position="245"/>
        <end position="268"/>
    </location>
</feature>
<feature type="transmembrane region" description="Helical" evidence="6">
    <location>
        <begin position="163"/>
        <end position="182"/>
    </location>
</feature>
<feature type="transmembrane region" description="Helical" evidence="6">
    <location>
        <begin position="521"/>
        <end position="541"/>
    </location>
</feature>
<evidence type="ECO:0000256" key="3">
    <source>
        <dbReference type="ARBA" id="ARBA00022692"/>
    </source>
</evidence>
<feature type="transmembrane region" description="Helical" evidence="6">
    <location>
        <begin position="99"/>
        <end position="122"/>
    </location>
</feature>
<feature type="transmembrane region" description="Helical" evidence="6">
    <location>
        <begin position="594"/>
        <end position="612"/>
    </location>
</feature>
<dbReference type="EMBL" id="UINC01023738">
    <property type="protein sequence ID" value="SVA96001.1"/>
    <property type="molecule type" value="Genomic_DNA"/>
</dbReference>
<feature type="transmembrane region" description="Helical" evidence="6">
    <location>
        <begin position="471"/>
        <end position="490"/>
    </location>
</feature>
<feature type="transmembrane region" description="Helical" evidence="6">
    <location>
        <begin position="360"/>
        <end position="381"/>
    </location>
</feature>
<keyword evidence="5 6" id="KW-0472">Membrane</keyword>
<feature type="domain" description="Na+/H+ antiporter NhaC-like C-terminal" evidence="7">
    <location>
        <begin position="257"/>
        <end position="585"/>
    </location>
</feature>
<evidence type="ECO:0000313" key="8">
    <source>
        <dbReference type="EMBL" id="SVA96001.1"/>
    </source>
</evidence>
<proteinExistence type="predicted"/>
<dbReference type="AlphaFoldDB" id="A0A382A436"/>